<accession>A0AAE6MLS9</accession>
<keyword evidence="1" id="KW-0472">Membrane</keyword>
<feature type="transmembrane region" description="Helical" evidence="1">
    <location>
        <begin position="44"/>
        <end position="63"/>
    </location>
</feature>
<organism evidence="2 4">
    <name type="scientific">Mucilaginibacter rubeus</name>
    <dbReference type="NCBI Taxonomy" id="2027860"/>
    <lineage>
        <taxon>Bacteria</taxon>
        <taxon>Pseudomonadati</taxon>
        <taxon>Bacteroidota</taxon>
        <taxon>Sphingobacteriia</taxon>
        <taxon>Sphingobacteriales</taxon>
        <taxon>Sphingobacteriaceae</taxon>
        <taxon>Mucilaginibacter</taxon>
    </lineage>
</organism>
<name>A0AAE6MLS9_9SPHI</name>
<keyword evidence="1" id="KW-1133">Transmembrane helix</keyword>
<dbReference type="Proteomes" id="UP000663940">
    <property type="component" value="Chromosome"/>
</dbReference>
<gene>
    <name evidence="2" type="ORF">DIU31_031565</name>
    <name evidence="3" type="ORF">J3L21_29455</name>
</gene>
<evidence type="ECO:0000313" key="3">
    <source>
        <dbReference type="EMBL" id="QTE49612.1"/>
    </source>
</evidence>
<dbReference type="AlphaFoldDB" id="A0AAE6MLS9"/>
<feature type="transmembrane region" description="Helical" evidence="1">
    <location>
        <begin position="115"/>
        <end position="136"/>
    </location>
</feature>
<evidence type="ECO:0000256" key="1">
    <source>
        <dbReference type="SAM" id="Phobius"/>
    </source>
</evidence>
<dbReference type="Proteomes" id="UP000250557">
    <property type="component" value="Chromosome"/>
</dbReference>
<feature type="transmembrane region" description="Helical" evidence="1">
    <location>
        <begin position="14"/>
        <end position="32"/>
    </location>
</feature>
<feature type="transmembrane region" description="Helical" evidence="1">
    <location>
        <begin position="172"/>
        <end position="189"/>
    </location>
</feature>
<evidence type="ECO:0000313" key="4">
    <source>
        <dbReference type="Proteomes" id="UP000250557"/>
    </source>
</evidence>
<keyword evidence="1" id="KW-0812">Transmembrane</keyword>
<reference evidence="3 5" key="2">
    <citation type="submission" date="2021-03" db="EMBL/GenBank/DDBJ databases">
        <title>Mucilaginibacter strains isolated from gold and copper mining confer multi heavy-metal resistance.</title>
        <authorList>
            <person name="Li Y."/>
        </authorList>
    </citation>
    <scope>NUCLEOTIDE SEQUENCE [LARGE SCALE GENOMIC DNA]</scope>
    <source>
        <strain evidence="3 5">P2-4</strain>
    </source>
</reference>
<feature type="transmembrane region" description="Helical" evidence="1">
    <location>
        <begin position="83"/>
        <end position="103"/>
    </location>
</feature>
<evidence type="ECO:0000313" key="5">
    <source>
        <dbReference type="Proteomes" id="UP000663940"/>
    </source>
</evidence>
<dbReference type="EMBL" id="CP071880">
    <property type="protein sequence ID" value="QTE49612.1"/>
    <property type="molecule type" value="Genomic_DNA"/>
</dbReference>
<dbReference type="InterPro" id="IPR009781">
    <property type="entry name" value="DUF1345"/>
</dbReference>
<dbReference type="EMBL" id="CP043451">
    <property type="protein sequence ID" value="QEM07819.1"/>
    <property type="molecule type" value="Genomic_DNA"/>
</dbReference>
<keyword evidence="5" id="KW-1185">Reference proteome</keyword>
<dbReference type="Pfam" id="PF07077">
    <property type="entry name" value="DUF1345"/>
    <property type="match status" value="1"/>
</dbReference>
<feature type="transmembrane region" description="Helical" evidence="1">
    <location>
        <begin position="201"/>
        <end position="228"/>
    </location>
</feature>
<reference evidence="2 4" key="1">
    <citation type="submission" date="2019-08" db="EMBL/GenBank/DDBJ databases">
        <title>Comparative genome analysis confer to the adaptation heavy metal polluted environment.</title>
        <authorList>
            <person name="Li Y."/>
        </authorList>
    </citation>
    <scope>NUCLEOTIDE SEQUENCE [LARGE SCALE GENOMIC DNA]</scope>
    <source>
        <strain evidence="2 4">P2</strain>
    </source>
</reference>
<evidence type="ECO:0000313" key="2">
    <source>
        <dbReference type="EMBL" id="QEM07819.1"/>
    </source>
</evidence>
<sequence length="230" mass="25778">MTKSKQINFARLDAHHKLYVALTLAVVCWLATRSGGLSAPTQFMLSWLTYSVTSLTLSVLTIFNVHPADFHQDAHEQDSSKTLVFLFAIFASVTSLFAIVLLLRSGSDRDAQQLTLHVLLSLTCVITSWLLVHTIFTFRYAHFYYCDVEDGSDSKTFQPGGLDFPNEPKPDYLDFAYFSFVIGMTFQVSDVQITSRRIRRLALLHGLLAFSFNTVIVALSINVIAGLVQK</sequence>
<dbReference type="RefSeq" id="WP_112653933.1">
    <property type="nucleotide sequence ID" value="NZ_CP043451.1"/>
</dbReference>
<protein>
    <submittedName>
        <fullName evidence="2">DUF1345 domain-containing protein</fullName>
    </submittedName>
</protein>
<proteinExistence type="predicted"/>